<dbReference type="Pfam" id="PF20431">
    <property type="entry name" value="E_motif"/>
    <property type="match status" value="1"/>
</dbReference>
<evidence type="ECO:0008006" key="5">
    <source>
        <dbReference type="Google" id="ProtNLM"/>
    </source>
</evidence>
<dbReference type="FunFam" id="1.25.40.10:FF:000184">
    <property type="entry name" value="Pentatricopeptide repeat-containing protein, chloroplastic"/>
    <property type="match status" value="1"/>
</dbReference>
<dbReference type="FunFam" id="1.25.40.10:FF:000348">
    <property type="entry name" value="Pentatricopeptide repeat-containing protein chloroplastic"/>
    <property type="match status" value="1"/>
</dbReference>
<dbReference type="Proteomes" id="UP001642360">
    <property type="component" value="Unassembled WGS sequence"/>
</dbReference>
<feature type="repeat" description="PPR" evidence="2">
    <location>
        <begin position="317"/>
        <end position="351"/>
    </location>
</feature>
<accession>A0ABC8SRH1</accession>
<keyword evidence="1" id="KW-0677">Repeat</keyword>
<name>A0ABC8SRH1_9AQUA</name>
<protein>
    <recommendedName>
        <fullName evidence="5">Chlororespiratory reduction 4</fullName>
    </recommendedName>
</protein>
<dbReference type="InterPro" id="IPR011990">
    <property type="entry name" value="TPR-like_helical_dom_sf"/>
</dbReference>
<dbReference type="InterPro" id="IPR046960">
    <property type="entry name" value="PPR_At4g14850-like_plant"/>
</dbReference>
<organism evidence="3 4">
    <name type="scientific">Ilex paraguariensis</name>
    <name type="common">yerba mate</name>
    <dbReference type="NCBI Taxonomy" id="185542"/>
    <lineage>
        <taxon>Eukaryota</taxon>
        <taxon>Viridiplantae</taxon>
        <taxon>Streptophyta</taxon>
        <taxon>Embryophyta</taxon>
        <taxon>Tracheophyta</taxon>
        <taxon>Spermatophyta</taxon>
        <taxon>Magnoliopsida</taxon>
        <taxon>eudicotyledons</taxon>
        <taxon>Gunneridae</taxon>
        <taxon>Pentapetalae</taxon>
        <taxon>asterids</taxon>
        <taxon>campanulids</taxon>
        <taxon>Aquifoliales</taxon>
        <taxon>Aquifoliaceae</taxon>
        <taxon>Ilex</taxon>
    </lineage>
</organism>
<dbReference type="Gene3D" id="1.25.40.10">
    <property type="entry name" value="Tetratricopeptide repeat domain"/>
    <property type="match status" value="4"/>
</dbReference>
<evidence type="ECO:0000256" key="1">
    <source>
        <dbReference type="ARBA" id="ARBA00022737"/>
    </source>
</evidence>
<dbReference type="PANTHER" id="PTHR47926:SF499">
    <property type="entry name" value="PENTATRICOPEPTIDE REPEAT-CONTAINING PROTEIN"/>
    <property type="match status" value="1"/>
</dbReference>
<dbReference type="NCBIfam" id="TIGR00756">
    <property type="entry name" value="PPR"/>
    <property type="match status" value="7"/>
</dbReference>
<dbReference type="PROSITE" id="PS51375">
    <property type="entry name" value="PPR"/>
    <property type="match status" value="6"/>
</dbReference>
<dbReference type="PANTHER" id="PTHR47926">
    <property type="entry name" value="PENTATRICOPEPTIDE REPEAT-CONTAINING PROTEIN"/>
    <property type="match status" value="1"/>
</dbReference>
<dbReference type="InterPro" id="IPR046848">
    <property type="entry name" value="E_motif"/>
</dbReference>
<feature type="repeat" description="PPR" evidence="2">
    <location>
        <begin position="21"/>
        <end position="55"/>
    </location>
</feature>
<feature type="repeat" description="PPR" evidence="2">
    <location>
        <begin position="216"/>
        <end position="250"/>
    </location>
</feature>
<comment type="caution">
    <text evidence="3">The sequence shown here is derived from an EMBL/GenBank/DDBJ whole genome shotgun (WGS) entry which is preliminary data.</text>
</comment>
<dbReference type="InterPro" id="IPR002885">
    <property type="entry name" value="PPR_rpt"/>
</dbReference>
<sequence length="533" mass="59925">MSTTSNITYAEIVFAHIEQTNTFVYNTMVKGYVSSSNPKKALHFYVKMRKDGLVGDNYTYPFVLKACGMTGGLWEGREIHGELIKGGFDWDVYVRNGLIGMYCRCGEMGCATVLFVGFHCKDLVSWNFMLGGCVGCGDMEEAQRLFDEMPKRDVVSWSIMIDGYGKKIGDVIRARALFDTMPLRDLVTWHSMIYAYTKAGDMIAARQLFDEMEEKNVVSWSIVIDGYAQHGNPKEALNMFRQMLCKGVKPDKISMVGAISSCAQLGALDQGRWIHMYMKKNRMQLDVVAKTALVDMYMKCGSINEACTMFNSMIERNVITWNVMIAGLGINGLEKAALEYFARMEMRGIRMDDLIFVSVLTACSHAGFVAEGLNIFDRMRTHGIEPKLEHYGCLIDLLGRAGKLNQAQIVIQTMPMKPNSELWGSLLLACHTHSNVALAEVVVERLVELKADDSGVYVLMSNIYANARMWECALKIRKLMMERKMRKETGKSVMEVDGEIEEFISGKKPHIQCEEIESSLESSEGGNVGRILE</sequence>
<feature type="repeat" description="PPR" evidence="2">
    <location>
        <begin position="122"/>
        <end position="156"/>
    </location>
</feature>
<gene>
    <name evidence="3" type="ORF">ILEXP_LOCUS28524</name>
</gene>
<dbReference type="Pfam" id="PF01535">
    <property type="entry name" value="PPR"/>
    <property type="match status" value="4"/>
</dbReference>
<evidence type="ECO:0000313" key="4">
    <source>
        <dbReference type="Proteomes" id="UP001642360"/>
    </source>
</evidence>
<dbReference type="AlphaFoldDB" id="A0ABC8SRH1"/>
<keyword evidence="4" id="KW-1185">Reference proteome</keyword>
<evidence type="ECO:0000313" key="3">
    <source>
        <dbReference type="EMBL" id="CAK9159817.1"/>
    </source>
</evidence>
<dbReference type="Pfam" id="PF13041">
    <property type="entry name" value="PPR_2"/>
    <property type="match status" value="3"/>
</dbReference>
<proteinExistence type="predicted"/>
<feature type="repeat" description="PPR" evidence="2">
    <location>
        <begin position="352"/>
        <end position="386"/>
    </location>
</feature>
<dbReference type="EMBL" id="CAUOFW020003410">
    <property type="protein sequence ID" value="CAK9159817.1"/>
    <property type="molecule type" value="Genomic_DNA"/>
</dbReference>
<evidence type="ECO:0000256" key="2">
    <source>
        <dbReference type="PROSITE-ProRule" id="PRU00708"/>
    </source>
</evidence>
<feature type="repeat" description="PPR" evidence="2">
    <location>
        <begin position="185"/>
        <end position="215"/>
    </location>
</feature>
<reference evidence="3 4" key="1">
    <citation type="submission" date="2024-02" db="EMBL/GenBank/DDBJ databases">
        <authorList>
            <person name="Vignale AGUSTIN F."/>
            <person name="Sosa J E."/>
            <person name="Modenutti C."/>
        </authorList>
    </citation>
    <scope>NUCLEOTIDE SEQUENCE [LARGE SCALE GENOMIC DNA]</scope>
</reference>